<evidence type="ECO:0000313" key="4">
    <source>
        <dbReference type="EMBL" id="RRR24669.1"/>
    </source>
</evidence>
<feature type="transmembrane region" description="Helical" evidence="2">
    <location>
        <begin position="57"/>
        <end position="78"/>
    </location>
</feature>
<accession>A0A345YP00</accession>
<keyword evidence="5" id="KW-1185">Reference proteome</keyword>
<feature type="transmembrane region" description="Helical" evidence="2">
    <location>
        <begin position="23"/>
        <end position="45"/>
    </location>
</feature>
<keyword evidence="2" id="KW-1133">Transmembrane helix</keyword>
<dbReference type="Proteomes" id="UP000254236">
    <property type="component" value="Chromosome"/>
</dbReference>
<dbReference type="AlphaFoldDB" id="A0A345YP00"/>
<dbReference type="EMBL" id="QSWH01000001">
    <property type="protein sequence ID" value="RRR24669.1"/>
    <property type="molecule type" value="Genomic_DNA"/>
</dbReference>
<organism evidence="4 6">
    <name type="scientific">Brachybacterium saurashtrense</name>
    <dbReference type="NCBI Taxonomy" id="556288"/>
    <lineage>
        <taxon>Bacteria</taxon>
        <taxon>Bacillati</taxon>
        <taxon>Actinomycetota</taxon>
        <taxon>Actinomycetes</taxon>
        <taxon>Micrococcales</taxon>
        <taxon>Dermabacteraceae</taxon>
        <taxon>Brachybacterium</taxon>
    </lineage>
</organism>
<dbReference type="NCBIfam" id="TIGR02206">
    <property type="entry name" value="intg_mem_TP0381"/>
    <property type="match status" value="1"/>
</dbReference>
<evidence type="ECO:0000313" key="6">
    <source>
        <dbReference type="Proteomes" id="UP000282185"/>
    </source>
</evidence>
<evidence type="ECO:0000313" key="3">
    <source>
        <dbReference type="EMBL" id="AXK45652.1"/>
    </source>
</evidence>
<evidence type="ECO:0000313" key="5">
    <source>
        <dbReference type="Proteomes" id="UP000254236"/>
    </source>
</evidence>
<dbReference type="Pfam" id="PF14808">
    <property type="entry name" value="TMEM164"/>
    <property type="match status" value="1"/>
</dbReference>
<dbReference type="Proteomes" id="UP000282185">
    <property type="component" value="Unassembled WGS sequence"/>
</dbReference>
<sequence length="283" mass="30999">MLGSVRLHDPLLRADGPLGQMPAYGGAHLTMLALLVLAALGLVLWARRTPAARVERVLRGAGWVLLANAVFWTAWGVMPWAWNIDESLPLHYSDALRFLVPLALITRAPWAVVVSWYWGLTLNMQSVLTPDVNYFVWVPLEFLEYWLAHGAGVLAPTVLVWGLGIRPTWRGYVAAYAVTVGWAALAMTGNALTGANYGYLNRAPSGPSLLDVLGPWPWYLLVEAVLIAAVWALMTLPWTLRDRRAGTPLLGRAGLARRAVPAQASSSTSDSRSGPWEAETTRR</sequence>
<dbReference type="EMBL" id="CP031356">
    <property type="protein sequence ID" value="AXK45652.1"/>
    <property type="molecule type" value="Genomic_DNA"/>
</dbReference>
<gene>
    <name evidence="3" type="ORF">DWV08_08530</name>
    <name evidence="4" type="ORF">DXU92_00275</name>
</gene>
<evidence type="ECO:0000256" key="2">
    <source>
        <dbReference type="SAM" id="Phobius"/>
    </source>
</evidence>
<keyword evidence="2" id="KW-0812">Transmembrane</keyword>
<proteinExistence type="predicted"/>
<name>A0A345YP00_9MICO</name>
<feature type="region of interest" description="Disordered" evidence="1">
    <location>
        <begin position="259"/>
        <end position="283"/>
    </location>
</feature>
<keyword evidence="2" id="KW-0472">Membrane</keyword>
<feature type="transmembrane region" description="Helical" evidence="2">
    <location>
        <begin position="173"/>
        <end position="198"/>
    </location>
</feature>
<protein>
    <submittedName>
        <fullName evidence="4">TIGR02206 family membrane protein</fullName>
    </submittedName>
</protein>
<evidence type="ECO:0000256" key="1">
    <source>
        <dbReference type="SAM" id="MobiDB-lite"/>
    </source>
</evidence>
<feature type="transmembrane region" description="Helical" evidence="2">
    <location>
        <begin position="218"/>
        <end position="240"/>
    </location>
</feature>
<dbReference type="KEGG" id="bsau:DWV08_08530"/>
<dbReference type="InterPro" id="IPR011737">
    <property type="entry name" value="CHP02206_TP0381"/>
</dbReference>
<reference evidence="3 5" key="1">
    <citation type="submission" date="2018-07" db="EMBL/GenBank/DDBJ databases">
        <title>Brachybacterium saurashtrense DSM 23186 genome sequence.</title>
        <authorList>
            <person name="Guo L."/>
        </authorList>
    </citation>
    <scope>NUCLEOTIDE SEQUENCE [LARGE SCALE GENOMIC DNA]</scope>
    <source>
        <strain evidence="3 5">DSM 23186</strain>
    </source>
</reference>
<dbReference type="OrthoDB" id="9813172at2"/>
<reference evidence="4 6" key="2">
    <citation type="submission" date="2018-08" db="EMBL/GenBank/DDBJ databases">
        <title>Brachybacterium saurashtrense DSM 23186.</title>
        <authorList>
            <person name="Li Y."/>
        </authorList>
    </citation>
    <scope>NUCLEOTIDE SEQUENCE [LARGE SCALE GENOMIC DNA]</scope>
    <source>
        <strain evidence="4 6">DSM 23186</strain>
    </source>
</reference>